<dbReference type="RefSeq" id="WP_005543874.1">
    <property type="nucleotide sequence ID" value="NZ_JAKOBS010000024.1"/>
</dbReference>
<organism evidence="1 2">
    <name type="scientific">Paenibacillus alvei</name>
    <name type="common">Bacillus alvei</name>
    <dbReference type="NCBI Taxonomy" id="44250"/>
    <lineage>
        <taxon>Bacteria</taxon>
        <taxon>Bacillati</taxon>
        <taxon>Bacillota</taxon>
        <taxon>Bacilli</taxon>
        <taxon>Bacillales</taxon>
        <taxon>Paenibacillaceae</taxon>
        <taxon>Paenibacillus</taxon>
    </lineage>
</organism>
<comment type="caution">
    <text evidence="1">The sequence shown here is derived from an EMBL/GenBank/DDBJ whole genome shotgun (WGS) entry which is preliminary data.</text>
</comment>
<gene>
    <name evidence="1" type="ORF">M5X12_27670</name>
</gene>
<sequence length="95" mass="11349">MMKYEKLNDAFKHVGYSPYRYVHIVDVTTEAVDFDHRDRERVDQLVIGSEEPMTEEQLKVEARTKLMEEHPDFQFFREVQVAKLDVVQAFDLELQ</sequence>
<protein>
    <submittedName>
        <fullName evidence="1">Uncharacterized protein</fullName>
    </submittedName>
</protein>
<dbReference type="GeneID" id="94487864"/>
<evidence type="ECO:0000313" key="1">
    <source>
        <dbReference type="EMBL" id="MCY9764284.1"/>
    </source>
</evidence>
<name>A0ABT4H5P8_PAEAL</name>
<evidence type="ECO:0000313" key="2">
    <source>
        <dbReference type="Proteomes" id="UP001527181"/>
    </source>
</evidence>
<reference evidence="1 2" key="1">
    <citation type="submission" date="2022-05" db="EMBL/GenBank/DDBJ databases">
        <title>Genome Sequencing of Bee-Associated Microbes.</title>
        <authorList>
            <person name="Dunlap C."/>
        </authorList>
    </citation>
    <scope>NUCLEOTIDE SEQUENCE [LARGE SCALE GENOMIC DNA]</scope>
    <source>
        <strain evidence="1 2">NRRL B-04010</strain>
    </source>
</reference>
<dbReference type="Proteomes" id="UP001527181">
    <property type="component" value="Unassembled WGS sequence"/>
</dbReference>
<accession>A0ABT4H5P8</accession>
<proteinExistence type="predicted"/>
<dbReference type="EMBL" id="JAMDNP010000086">
    <property type="protein sequence ID" value="MCY9764284.1"/>
    <property type="molecule type" value="Genomic_DNA"/>
</dbReference>
<keyword evidence="2" id="KW-1185">Reference proteome</keyword>